<evidence type="ECO:0000256" key="2">
    <source>
        <dbReference type="SAM" id="SignalP"/>
    </source>
</evidence>
<feature type="domain" description="Chitin-binding type-4" evidence="3">
    <location>
        <begin position="22"/>
        <end position="314"/>
    </location>
</feature>
<sequence>MVPRSTLMVVLTSLFATRVAAHGAMTYPMARNYFDPSRQPDVGTGGPDASGRPDFQSGNGYGNGPNFFSEAGGSPCGDERNSGYSSPGWHYKGRNVDDPLGNRAEGVSMSDMYLQLRADKAKWGYFQPGGTFDVHMTITGYHGGKFALYLCPWHPGTDDFDYEECGVFKSLPRFNTSSPYFIDEYELPENFILCQNCMDETINPRVEHNGRNWSLVANYDPSRPVNDQLCGYSEPFINPTVGECSFGMVADGNGCQGPAAGSLMNCDGTSKHIIRDVRVPPALMTEDAVLVWHWITANNPDEPADAEQFMNCADMQSSIPPNPPAPPNPPFSPPAPPAPPPPPFPPCGDPPEYPCLGEGGYCGDCPTGGPPCTEVPAVYCGPGLACVSMGYTMECRPEADMFGSMFPEATPVKARGSLLFGGASAAWDCEEGEGTFSTNGFDAFCKVPAGTTPPDLPGLNKVRKGGVGAASYRGWTTCFRPVYPYGCGEGCLKVTCNGKAAYVATVDNQAGGPHVGDLWYPGDRDTMHVVAVWGATICGGNLCGEDGEMLTCAYESADSSHCWE</sequence>
<dbReference type="PaxDb" id="2903-EOD09414"/>
<evidence type="ECO:0000313" key="5">
    <source>
        <dbReference type="Proteomes" id="UP000013827"/>
    </source>
</evidence>
<keyword evidence="2" id="KW-0732">Signal</keyword>
<feature type="signal peptide" evidence="2">
    <location>
        <begin position="1"/>
        <end position="21"/>
    </location>
</feature>
<feature type="chain" id="PRO_5044249631" description="Chitin-binding type-4 domain-containing protein" evidence="2">
    <location>
        <begin position="22"/>
        <end position="564"/>
    </location>
</feature>
<organism evidence="4 5">
    <name type="scientific">Emiliania huxleyi (strain CCMP1516)</name>
    <dbReference type="NCBI Taxonomy" id="280463"/>
    <lineage>
        <taxon>Eukaryota</taxon>
        <taxon>Haptista</taxon>
        <taxon>Haptophyta</taxon>
        <taxon>Prymnesiophyceae</taxon>
        <taxon>Isochrysidales</taxon>
        <taxon>Noelaerhabdaceae</taxon>
        <taxon>Emiliania</taxon>
    </lineage>
</organism>
<feature type="compositionally biased region" description="Pro residues" evidence="1">
    <location>
        <begin position="320"/>
        <end position="345"/>
    </location>
</feature>
<name>A0A0D3IDS9_EMIH1</name>
<dbReference type="Proteomes" id="UP000013827">
    <property type="component" value="Unassembled WGS sequence"/>
</dbReference>
<feature type="region of interest" description="Disordered" evidence="1">
    <location>
        <begin position="33"/>
        <end position="81"/>
    </location>
</feature>
<evidence type="ECO:0000313" key="4">
    <source>
        <dbReference type="EnsemblProtists" id="EOD09414"/>
    </source>
</evidence>
<dbReference type="KEGG" id="ehx:EMIHUDRAFT_96689"/>
<dbReference type="InterPro" id="IPR004302">
    <property type="entry name" value="Cellulose/chitin-bd_N"/>
</dbReference>
<dbReference type="STRING" id="2903.R1DL20"/>
<dbReference type="RefSeq" id="XP_005761843.1">
    <property type="nucleotide sequence ID" value="XM_005761786.1"/>
</dbReference>
<dbReference type="AlphaFoldDB" id="A0A0D3IDS9"/>
<feature type="region of interest" description="Disordered" evidence="1">
    <location>
        <begin position="314"/>
        <end position="345"/>
    </location>
</feature>
<accession>A0A0D3IDS9</accession>
<dbReference type="HOGENOM" id="CLU_483525_0_0_1"/>
<protein>
    <recommendedName>
        <fullName evidence="3">Chitin-binding type-4 domain-containing protein</fullName>
    </recommendedName>
</protein>
<keyword evidence="5" id="KW-1185">Reference proteome</keyword>
<dbReference type="Pfam" id="PF03067">
    <property type="entry name" value="LPMO_10"/>
    <property type="match status" value="1"/>
</dbReference>
<reference evidence="5" key="1">
    <citation type="journal article" date="2013" name="Nature">
        <title>Pan genome of the phytoplankton Emiliania underpins its global distribution.</title>
        <authorList>
            <person name="Read B.A."/>
            <person name="Kegel J."/>
            <person name="Klute M.J."/>
            <person name="Kuo A."/>
            <person name="Lefebvre S.C."/>
            <person name="Maumus F."/>
            <person name="Mayer C."/>
            <person name="Miller J."/>
            <person name="Monier A."/>
            <person name="Salamov A."/>
            <person name="Young J."/>
            <person name="Aguilar M."/>
            <person name="Claverie J.M."/>
            <person name="Frickenhaus S."/>
            <person name="Gonzalez K."/>
            <person name="Herman E.K."/>
            <person name="Lin Y.C."/>
            <person name="Napier J."/>
            <person name="Ogata H."/>
            <person name="Sarno A.F."/>
            <person name="Shmutz J."/>
            <person name="Schroeder D."/>
            <person name="de Vargas C."/>
            <person name="Verret F."/>
            <person name="von Dassow P."/>
            <person name="Valentin K."/>
            <person name="Van de Peer Y."/>
            <person name="Wheeler G."/>
            <person name="Dacks J.B."/>
            <person name="Delwiche C.F."/>
            <person name="Dyhrman S.T."/>
            <person name="Glockner G."/>
            <person name="John U."/>
            <person name="Richards T."/>
            <person name="Worden A.Z."/>
            <person name="Zhang X."/>
            <person name="Grigoriev I.V."/>
            <person name="Allen A.E."/>
            <person name="Bidle K."/>
            <person name="Borodovsky M."/>
            <person name="Bowler C."/>
            <person name="Brownlee C."/>
            <person name="Cock J.M."/>
            <person name="Elias M."/>
            <person name="Gladyshev V.N."/>
            <person name="Groth M."/>
            <person name="Guda C."/>
            <person name="Hadaegh A."/>
            <person name="Iglesias-Rodriguez M.D."/>
            <person name="Jenkins J."/>
            <person name="Jones B.M."/>
            <person name="Lawson T."/>
            <person name="Leese F."/>
            <person name="Lindquist E."/>
            <person name="Lobanov A."/>
            <person name="Lomsadze A."/>
            <person name="Malik S.B."/>
            <person name="Marsh M.E."/>
            <person name="Mackinder L."/>
            <person name="Mock T."/>
            <person name="Mueller-Roeber B."/>
            <person name="Pagarete A."/>
            <person name="Parker M."/>
            <person name="Probert I."/>
            <person name="Quesneville H."/>
            <person name="Raines C."/>
            <person name="Rensing S.A."/>
            <person name="Riano-Pachon D.M."/>
            <person name="Richier S."/>
            <person name="Rokitta S."/>
            <person name="Shiraiwa Y."/>
            <person name="Soanes D.M."/>
            <person name="van der Giezen M."/>
            <person name="Wahlund T.M."/>
            <person name="Williams B."/>
            <person name="Wilson W."/>
            <person name="Wolfe G."/>
            <person name="Wurch L.L."/>
        </authorList>
    </citation>
    <scope>NUCLEOTIDE SEQUENCE</scope>
</reference>
<evidence type="ECO:0000256" key="1">
    <source>
        <dbReference type="SAM" id="MobiDB-lite"/>
    </source>
</evidence>
<reference evidence="4" key="2">
    <citation type="submission" date="2024-10" db="UniProtKB">
        <authorList>
            <consortium name="EnsemblProtists"/>
        </authorList>
    </citation>
    <scope>IDENTIFICATION</scope>
</reference>
<evidence type="ECO:0000259" key="3">
    <source>
        <dbReference type="Pfam" id="PF03067"/>
    </source>
</evidence>
<dbReference type="GeneID" id="17255598"/>
<proteinExistence type="predicted"/>
<dbReference type="EnsemblProtists" id="EOD09414">
    <property type="protein sequence ID" value="EOD09414"/>
    <property type="gene ID" value="EMIHUDRAFT_96689"/>
</dbReference>